<keyword evidence="9" id="KW-1185">Reference proteome</keyword>
<dbReference type="SMART" id="SM00338">
    <property type="entry name" value="BRLZ"/>
    <property type="match status" value="1"/>
</dbReference>
<organism evidence="8 9">
    <name type="scientific">Xyrichtys novacula</name>
    <name type="common">Pearly razorfish</name>
    <name type="synonym">Hemipteronotus novacula</name>
    <dbReference type="NCBI Taxonomy" id="13765"/>
    <lineage>
        <taxon>Eukaryota</taxon>
        <taxon>Metazoa</taxon>
        <taxon>Chordata</taxon>
        <taxon>Craniata</taxon>
        <taxon>Vertebrata</taxon>
        <taxon>Euteleostomi</taxon>
        <taxon>Actinopterygii</taxon>
        <taxon>Neopterygii</taxon>
        <taxon>Teleostei</taxon>
        <taxon>Neoteleostei</taxon>
        <taxon>Acanthomorphata</taxon>
        <taxon>Eupercaria</taxon>
        <taxon>Labriformes</taxon>
        <taxon>Labridae</taxon>
        <taxon>Xyrichtys</taxon>
    </lineage>
</organism>
<dbReference type="PANTHER" id="PTHR15284">
    <property type="entry name" value="NUCLEAR FACTOR INTERLEUKIN-3-REGULATED PROTEIN"/>
    <property type="match status" value="1"/>
</dbReference>
<dbReference type="AlphaFoldDB" id="A0AAV1FHC5"/>
<evidence type="ECO:0000256" key="5">
    <source>
        <dbReference type="ARBA" id="ARBA00023242"/>
    </source>
</evidence>
<dbReference type="InterPro" id="IPR046347">
    <property type="entry name" value="bZIP_sf"/>
</dbReference>
<dbReference type="GO" id="GO:0003677">
    <property type="term" value="F:DNA binding"/>
    <property type="evidence" value="ECO:0007669"/>
    <property type="project" value="UniProtKB-KW"/>
</dbReference>
<evidence type="ECO:0000313" key="9">
    <source>
        <dbReference type="Proteomes" id="UP001178508"/>
    </source>
</evidence>
<dbReference type="FunFam" id="1.20.5.170:FF:000025">
    <property type="entry name" value="nuclear factor interleukin-3-regulated protein-like"/>
    <property type="match status" value="1"/>
</dbReference>
<dbReference type="Gene3D" id="1.20.5.170">
    <property type="match status" value="1"/>
</dbReference>
<accession>A0AAV1FHC5</accession>
<dbReference type="CDD" id="cd14694">
    <property type="entry name" value="bZIP_NFIL3"/>
    <property type="match status" value="1"/>
</dbReference>
<evidence type="ECO:0000256" key="1">
    <source>
        <dbReference type="ARBA" id="ARBA00006079"/>
    </source>
</evidence>
<sequence length="250" mass="28565">MSHLSLSLHEGQDSHILQGENELVRKGLRRKREFIPEEKKDALYWEKRRKNNEAAKRSREKRRMNDYVLESHLVALKEENTRLSAELLAIKLQFGMGHPAAYATHQSSQLQHNVHSGAHPIANTHHPSLHRDYYWVGRDSSLIPGQHLSPPLFFPAYTLQTLRGYPYLNTPSAADSALPTPLVLPRNVRPIHSARPAPPLLKPIPTRGTSDEEEEQQVPRVLSLYYPALSRKVSSREGKNYSPPRQYVSN</sequence>
<evidence type="ECO:0000259" key="7">
    <source>
        <dbReference type="PROSITE" id="PS50217"/>
    </source>
</evidence>
<dbReference type="InterPro" id="IPR047229">
    <property type="entry name" value="NFIL3-like"/>
</dbReference>
<dbReference type="PROSITE" id="PS50217">
    <property type="entry name" value="BZIP"/>
    <property type="match status" value="1"/>
</dbReference>
<dbReference type="InterPro" id="IPR004827">
    <property type="entry name" value="bZIP"/>
</dbReference>
<dbReference type="PANTHER" id="PTHR15284:SF0">
    <property type="entry name" value="GH23983P"/>
    <property type="match status" value="1"/>
</dbReference>
<evidence type="ECO:0000256" key="4">
    <source>
        <dbReference type="ARBA" id="ARBA00023163"/>
    </source>
</evidence>
<evidence type="ECO:0000256" key="2">
    <source>
        <dbReference type="ARBA" id="ARBA00023015"/>
    </source>
</evidence>
<dbReference type="GO" id="GO:0003700">
    <property type="term" value="F:DNA-binding transcription factor activity"/>
    <property type="evidence" value="ECO:0007669"/>
    <property type="project" value="InterPro"/>
</dbReference>
<dbReference type="GO" id="GO:0005634">
    <property type="term" value="C:nucleus"/>
    <property type="evidence" value="ECO:0007669"/>
    <property type="project" value="TreeGrafter"/>
</dbReference>
<dbReference type="Pfam" id="PF07716">
    <property type="entry name" value="bZIP_2"/>
    <property type="match status" value="1"/>
</dbReference>
<name>A0AAV1FHC5_XYRNO</name>
<comment type="similarity">
    <text evidence="1">Belongs to the bZIP family. NFIL3 subfamily.</text>
</comment>
<keyword evidence="4" id="KW-0804">Transcription</keyword>
<keyword evidence="2" id="KW-0805">Transcription regulation</keyword>
<evidence type="ECO:0000256" key="6">
    <source>
        <dbReference type="SAM" id="MobiDB-lite"/>
    </source>
</evidence>
<dbReference type="GO" id="GO:0007623">
    <property type="term" value="P:circadian rhythm"/>
    <property type="evidence" value="ECO:0007669"/>
    <property type="project" value="TreeGrafter"/>
</dbReference>
<feature type="domain" description="BZIP" evidence="7">
    <location>
        <begin position="41"/>
        <end position="91"/>
    </location>
</feature>
<protein>
    <submittedName>
        <fullName evidence="8">Nuclear factor, interleukin 3 regulated, member 4</fullName>
    </submittedName>
</protein>
<gene>
    <name evidence="8" type="ORF">XNOV1_A006276</name>
</gene>
<dbReference type="InterPro" id="IPR047106">
    <property type="entry name" value="NFIL3-like_bZIP"/>
</dbReference>
<feature type="region of interest" description="Disordered" evidence="6">
    <location>
        <begin position="190"/>
        <end position="219"/>
    </location>
</feature>
<dbReference type="PROSITE" id="PS00036">
    <property type="entry name" value="BZIP_BASIC"/>
    <property type="match status" value="1"/>
</dbReference>
<evidence type="ECO:0000256" key="3">
    <source>
        <dbReference type="ARBA" id="ARBA00023125"/>
    </source>
</evidence>
<dbReference type="SUPFAM" id="SSF57959">
    <property type="entry name" value="Leucine zipper domain"/>
    <property type="match status" value="1"/>
</dbReference>
<keyword evidence="3" id="KW-0238">DNA-binding</keyword>
<evidence type="ECO:0000313" key="8">
    <source>
        <dbReference type="EMBL" id="CAJ1060315.1"/>
    </source>
</evidence>
<keyword evidence="5" id="KW-0539">Nucleus</keyword>
<proteinExistence type="inferred from homology"/>
<dbReference type="Proteomes" id="UP001178508">
    <property type="component" value="Chromosome 7"/>
</dbReference>
<dbReference type="EMBL" id="OY660870">
    <property type="protein sequence ID" value="CAJ1060315.1"/>
    <property type="molecule type" value="Genomic_DNA"/>
</dbReference>
<reference evidence="8" key="1">
    <citation type="submission" date="2023-08" db="EMBL/GenBank/DDBJ databases">
        <authorList>
            <person name="Alioto T."/>
            <person name="Alioto T."/>
            <person name="Gomez Garrido J."/>
        </authorList>
    </citation>
    <scope>NUCLEOTIDE SEQUENCE</scope>
</reference>